<proteinExistence type="predicted"/>
<comment type="caution">
    <text evidence="4">The sequence shown here is derived from an EMBL/GenBank/DDBJ whole genome shotgun (WGS) entry which is preliminary data.</text>
</comment>
<protein>
    <submittedName>
        <fullName evidence="4">Esterase</fullName>
    </submittedName>
</protein>
<feature type="compositionally biased region" description="Basic and acidic residues" evidence="2">
    <location>
        <begin position="1"/>
        <end position="28"/>
    </location>
</feature>
<feature type="region of interest" description="Disordered" evidence="2">
    <location>
        <begin position="1"/>
        <end position="30"/>
    </location>
</feature>
<dbReference type="InterPro" id="IPR012338">
    <property type="entry name" value="Beta-lactam/transpept-like"/>
</dbReference>
<evidence type="ECO:0000313" key="4">
    <source>
        <dbReference type="EMBL" id="OIK29487.1"/>
    </source>
</evidence>
<dbReference type="AlphaFoldDB" id="A0A1J4QBR6"/>
<dbReference type="SUPFAM" id="SSF56601">
    <property type="entry name" value="beta-lactamase/transpeptidase-like"/>
    <property type="match status" value="1"/>
</dbReference>
<gene>
    <name evidence="4" type="ORF">VT52_001705</name>
</gene>
<dbReference type="Gene3D" id="3.40.710.10">
    <property type="entry name" value="DD-peptidase/beta-lactamase superfamily"/>
    <property type="match status" value="1"/>
</dbReference>
<evidence type="ECO:0000256" key="1">
    <source>
        <dbReference type="ARBA" id="ARBA00022801"/>
    </source>
</evidence>
<keyword evidence="1" id="KW-0378">Hydrolase</keyword>
<evidence type="ECO:0000259" key="3">
    <source>
        <dbReference type="Pfam" id="PF00144"/>
    </source>
</evidence>
<dbReference type="Proteomes" id="UP000034838">
    <property type="component" value="Unassembled WGS sequence"/>
</dbReference>
<name>A0A1J4QBR6_9ACTN</name>
<organism evidence="4 5">
    <name type="scientific">Streptomyces malaysiense</name>
    <dbReference type="NCBI Taxonomy" id="1428626"/>
    <lineage>
        <taxon>Bacteria</taxon>
        <taxon>Bacillati</taxon>
        <taxon>Actinomycetota</taxon>
        <taxon>Actinomycetes</taxon>
        <taxon>Kitasatosporales</taxon>
        <taxon>Streptomycetaceae</taxon>
        <taxon>Streptomyces</taxon>
    </lineage>
</organism>
<dbReference type="Pfam" id="PF00144">
    <property type="entry name" value="Beta-lactamase"/>
    <property type="match status" value="1"/>
</dbReference>
<sequence>MEHAGEHPRGVGRRRELSAPRLRADTPRRAGLAPDALGHLVGEVHALTAGPRPWAAGAVVLAGRGPVIAVAEAAGWAVRYSSYDPHTDAGVELPPEDRVPVTVDTPFDLASLTKLFTSVAAVQQIERGTLGMDVQVDHYLPEFRTLSEHRVTVRQLLTHTSGLRPELPLYDCPDRTARLTMLRAEAPSSPPGTHRYSDLNMLLLQFVLERVTGRTLDVLVRNGITRPLGMTATGFGPCPGAAATEDQWRPWAKADRGMLRGVVHDENAWALGGIAGHAGLFSTARDLAVFCRTLLAGGSYGPARVLAPDFTDLLLRPPGLGFALDQPWFMGALCGHGAAGHTGFTGTSLVLDRATDTFVVLLANTVHPRRRPADSAPRAAIGTWLARAVV</sequence>
<dbReference type="GO" id="GO:0016787">
    <property type="term" value="F:hydrolase activity"/>
    <property type="evidence" value="ECO:0007669"/>
    <property type="project" value="UniProtKB-KW"/>
</dbReference>
<dbReference type="PANTHER" id="PTHR43283:SF11">
    <property type="entry name" value="BETA-LACTAMASE-RELATED DOMAIN-CONTAINING PROTEIN"/>
    <property type="match status" value="1"/>
</dbReference>
<dbReference type="InterPro" id="IPR050789">
    <property type="entry name" value="Diverse_Enzym_Activities"/>
</dbReference>
<keyword evidence="5" id="KW-1185">Reference proteome</keyword>
<dbReference type="PANTHER" id="PTHR43283">
    <property type="entry name" value="BETA-LACTAMASE-RELATED"/>
    <property type="match status" value="1"/>
</dbReference>
<reference evidence="4" key="1">
    <citation type="submission" date="2016-10" db="EMBL/GenBank/DDBJ databases">
        <title>Genome sequence of Streptomyces malaysiense MUSC 136.</title>
        <authorList>
            <person name="Lee L.-H."/>
            <person name="Ser H.-L."/>
        </authorList>
    </citation>
    <scope>NUCLEOTIDE SEQUENCE [LARGE SCALE GENOMIC DNA]</scope>
    <source>
        <strain evidence="4">MUSC 136</strain>
    </source>
</reference>
<evidence type="ECO:0000313" key="5">
    <source>
        <dbReference type="Proteomes" id="UP000034838"/>
    </source>
</evidence>
<feature type="domain" description="Beta-lactamase-related" evidence="3">
    <location>
        <begin position="96"/>
        <end position="376"/>
    </location>
</feature>
<dbReference type="InterPro" id="IPR001466">
    <property type="entry name" value="Beta-lactam-related"/>
</dbReference>
<dbReference type="EMBL" id="LBDA02000003">
    <property type="protein sequence ID" value="OIK29487.1"/>
    <property type="molecule type" value="Genomic_DNA"/>
</dbReference>
<accession>A0A1J4QBR6</accession>
<evidence type="ECO:0000256" key="2">
    <source>
        <dbReference type="SAM" id="MobiDB-lite"/>
    </source>
</evidence>